<dbReference type="RefSeq" id="WP_198578755.1">
    <property type="nucleotide sequence ID" value="NZ_JADWOX010000029.1"/>
</dbReference>
<feature type="transmembrane region" description="Helical" evidence="1">
    <location>
        <begin position="66"/>
        <end position="88"/>
    </location>
</feature>
<keyword evidence="1" id="KW-1133">Transmembrane helix</keyword>
<name>A0ABS0T521_9CAUL</name>
<sequence>MTERRNDLAAAIMALATRNPPAARQEWAYAMQAEFAALATGRLPWALGCLATSLRWRAAGEAGYAAALAAGLVVVMAALPLVIAASSAFRPGEPKVVFKLLPMVIVGAPLLAGLVVGTWRADRKLLSALVLGMGPQVINLVVFAVRGSAIGSSIADALVAYLVIGTMMTPMSFVGLLTAAGLRRLRTVRIAR</sequence>
<evidence type="ECO:0000313" key="2">
    <source>
        <dbReference type="EMBL" id="MBI1686871.1"/>
    </source>
</evidence>
<feature type="transmembrane region" description="Helical" evidence="1">
    <location>
        <begin position="126"/>
        <end position="146"/>
    </location>
</feature>
<comment type="caution">
    <text evidence="2">The sequence shown here is derived from an EMBL/GenBank/DDBJ whole genome shotgun (WGS) entry which is preliminary data.</text>
</comment>
<dbReference type="EMBL" id="JADWOX010000029">
    <property type="protein sequence ID" value="MBI1686871.1"/>
    <property type="molecule type" value="Genomic_DNA"/>
</dbReference>
<organism evidence="2 3">
    <name type="scientific">Caulobacter hibisci</name>
    <dbReference type="NCBI Taxonomy" id="2035993"/>
    <lineage>
        <taxon>Bacteria</taxon>
        <taxon>Pseudomonadati</taxon>
        <taxon>Pseudomonadota</taxon>
        <taxon>Alphaproteobacteria</taxon>
        <taxon>Caulobacterales</taxon>
        <taxon>Caulobacteraceae</taxon>
        <taxon>Caulobacter</taxon>
    </lineage>
</organism>
<keyword evidence="3" id="KW-1185">Reference proteome</keyword>
<protein>
    <submittedName>
        <fullName evidence="2">Uncharacterized protein</fullName>
    </submittedName>
</protein>
<keyword evidence="1" id="KW-0812">Transmembrane</keyword>
<proteinExistence type="predicted"/>
<evidence type="ECO:0000256" key="1">
    <source>
        <dbReference type="SAM" id="Phobius"/>
    </source>
</evidence>
<feature type="transmembrane region" description="Helical" evidence="1">
    <location>
        <begin position="158"/>
        <end position="182"/>
    </location>
</feature>
<reference evidence="2 3" key="1">
    <citation type="submission" date="2020-11" db="EMBL/GenBank/DDBJ databases">
        <title>genome sequence of strain KACC 18849.</title>
        <authorList>
            <person name="Gao J."/>
            <person name="Zhang X."/>
        </authorList>
    </citation>
    <scope>NUCLEOTIDE SEQUENCE [LARGE SCALE GENOMIC DNA]</scope>
    <source>
        <strain evidence="2 3">KACC 18849</strain>
    </source>
</reference>
<gene>
    <name evidence="2" type="ORF">I4Q42_24650</name>
</gene>
<accession>A0ABS0T521</accession>
<keyword evidence="1" id="KW-0472">Membrane</keyword>
<feature type="transmembrane region" description="Helical" evidence="1">
    <location>
        <begin position="100"/>
        <end position="119"/>
    </location>
</feature>
<dbReference type="Proteomes" id="UP000639859">
    <property type="component" value="Unassembled WGS sequence"/>
</dbReference>
<evidence type="ECO:0000313" key="3">
    <source>
        <dbReference type="Proteomes" id="UP000639859"/>
    </source>
</evidence>